<evidence type="ECO:0000256" key="1">
    <source>
        <dbReference type="ARBA" id="ARBA00001164"/>
    </source>
</evidence>
<comment type="pathway">
    <text evidence="2 9">Amino-acid biosynthesis; L-tryptophan biosynthesis; L-tryptophan from chorismate: step 3/5.</text>
</comment>
<feature type="domain" description="N-(5'phosphoribosyl) anthranilate isomerase (PRAI)" evidence="10">
    <location>
        <begin position="6"/>
        <end position="210"/>
    </location>
</feature>
<evidence type="ECO:0000256" key="9">
    <source>
        <dbReference type="HAMAP-Rule" id="MF_00135"/>
    </source>
</evidence>
<comment type="caution">
    <text evidence="11">The sequence shown here is derived from an EMBL/GenBank/DDBJ whole genome shotgun (WGS) entry which is preliminary data.</text>
</comment>
<evidence type="ECO:0000256" key="6">
    <source>
        <dbReference type="ARBA" id="ARBA00022822"/>
    </source>
</evidence>
<keyword evidence="5 9" id="KW-0028">Amino-acid biosynthesis</keyword>
<dbReference type="EC" id="5.3.1.24" evidence="3 9"/>
<dbReference type="Pfam" id="PF00697">
    <property type="entry name" value="PRAI"/>
    <property type="match status" value="1"/>
</dbReference>
<comment type="similarity">
    <text evidence="9">Belongs to the TrpF family.</text>
</comment>
<keyword evidence="7 9" id="KW-0057">Aromatic amino acid biosynthesis</keyword>
<evidence type="ECO:0000256" key="3">
    <source>
        <dbReference type="ARBA" id="ARBA00012572"/>
    </source>
</evidence>
<keyword evidence="6 9" id="KW-0822">Tryptophan biosynthesis</keyword>
<organism evidence="11 12">
    <name type="scientific">Polycladospora coralii</name>
    <dbReference type="NCBI Taxonomy" id="2771432"/>
    <lineage>
        <taxon>Bacteria</taxon>
        <taxon>Bacillati</taxon>
        <taxon>Bacillota</taxon>
        <taxon>Bacilli</taxon>
        <taxon>Bacillales</taxon>
        <taxon>Thermoactinomycetaceae</taxon>
        <taxon>Polycladospora</taxon>
    </lineage>
</organism>
<evidence type="ECO:0000256" key="4">
    <source>
        <dbReference type="ARBA" id="ARBA00022272"/>
    </source>
</evidence>
<dbReference type="InterPro" id="IPR013785">
    <property type="entry name" value="Aldolase_TIM"/>
</dbReference>
<dbReference type="PANTHER" id="PTHR42894:SF1">
    <property type="entry name" value="N-(5'-PHOSPHORIBOSYL)ANTHRANILATE ISOMERASE"/>
    <property type="match status" value="1"/>
</dbReference>
<gene>
    <name evidence="9" type="primary">trpF</name>
    <name evidence="11" type="ORF">IC620_04475</name>
</gene>
<dbReference type="PANTHER" id="PTHR42894">
    <property type="entry name" value="N-(5'-PHOSPHORIBOSYL)ANTHRANILATE ISOMERASE"/>
    <property type="match status" value="1"/>
</dbReference>
<dbReference type="Gene3D" id="3.20.20.70">
    <property type="entry name" value="Aldolase class I"/>
    <property type="match status" value="1"/>
</dbReference>
<evidence type="ECO:0000259" key="10">
    <source>
        <dbReference type="Pfam" id="PF00697"/>
    </source>
</evidence>
<dbReference type="GO" id="GO:0000162">
    <property type="term" value="P:L-tryptophan biosynthetic process"/>
    <property type="evidence" value="ECO:0007669"/>
    <property type="project" value="UniProtKB-UniRule"/>
</dbReference>
<reference evidence="11" key="1">
    <citation type="submission" date="2020-09" db="EMBL/GenBank/DDBJ databases">
        <title>A novel bacterium of genus Hazenella, isolated from South China Sea.</title>
        <authorList>
            <person name="Huang H."/>
            <person name="Mo K."/>
            <person name="Hu Y."/>
        </authorList>
    </citation>
    <scope>NUCLEOTIDE SEQUENCE</scope>
    <source>
        <strain evidence="11">IB182357</strain>
    </source>
</reference>
<evidence type="ECO:0000256" key="5">
    <source>
        <dbReference type="ARBA" id="ARBA00022605"/>
    </source>
</evidence>
<dbReference type="SUPFAM" id="SSF51366">
    <property type="entry name" value="Ribulose-phoshate binding barrel"/>
    <property type="match status" value="1"/>
</dbReference>
<dbReference type="InterPro" id="IPR011060">
    <property type="entry name" value="RibuloseP-bd_barrel"/>
</dbReference>
<keyword evidence="12" id="KW-1185">Reference proteome</keyword>
<evidence type="ECO:0000256" key="2">
    <source>
        <dbReference type="ARBA" id="ARBA00004664"/>
    </source>
</evidence>
<name>A0A926RTP6_9BACL</name>
<evidence type="ECO:0000256" key="7">
    <source>
        <dbReference type="ARBA" id="ARBA00023141"/>
    </source>
</evidence>
<dbReference type="AlphaFoldDB" id="A0A926RTP6"/>
<comment type="catalytic activity">
    <reaction evidence="1 9">
        <text>N-(5-phospho-beta-D-ribosyl)anthranilate = 1-(2-carboxyphenylamino)-1-deoxy-D-ribulose 5-phosphate</text>
        <dbReference type="Rhea" id="RHEA:21540"/>
        <dbReference type="ChEBI" id="CHEBI:18277"/>
        <dbReference type="ChEBI" id="CHEBI:58613"/>
        <dbReference type="EC" id="5.3.1.24"/>
    </reaction>
</comment>
<proteinExistence type="inferred from homology"/>
<dbReference type="HAMAP" id="MF_00135">
    <property type="entry name" value="PRAI"/>
    <property type="match status" value="1"/>
</dbReference>
<dbReference type="EMBL" id="JACXAH010000005">
    <property type="protein sequence ID" value="MBD1371612.1"/>
    <property type="molecule type" value="Genomic_DNA"/>
</dbReference>
<evidence type="ECO:0000313" key="12">
    <source>
        <dbReference type="Proteomes" id="UP000661691"/>
    </source>
</evidence>
<dbReference type="GO" id="GO:0004640">
    <property type="term" value="F:phosphoribosylanthranilate isomerase activity"/>
    <property type="evidence" value="ECO:0007669"/>
    <property type="project" value="UniProtKB-UniRule"/>
</dbReference>
<dbReference type="CDD" id="cd00405">
    <property type="entry name" value="PRAI"/>
    <property type="match status" value="1"/>
</dbReference>
<dbReference type="RefSeq" id="WP_191138264.1">
    <property type="nucleotide sequence ID" value="NZ_JACXAG020000001.1"/>
</dbReference>
<sequence>MKKTTVKMCGFQTSEDVKKAIPLSPDYMGFILVPGRTRTVSHTTLQNLLQHVPDKSKRIAVMQNPSFQDVAALMHAVQIDGIQLHGNESVLFCREIKNHFDLQLIKVFHIEEGKPVPLVKEYLPWIDVILLDYANKNKRGGQGVSFDWRQIVEVKNQLPSATLPVWVAGGLHRGNVGALIDQYAPDGIDLSSGIETNGKKDSMKMRQLIDEVSRVDEK</sequence>
<dbReference type="InterPro" id="IPR001240">
    <property type="entry name" value="PRAI_dom"/>
</dbReference>
<protein>
    <recommendedName>
        <fullName evidence="4 9">N-(5'-phosphoribosyl)anthranilate isomerase</fullName>
        <shortName evidence="9">PRAI</shortName>
        <ecNumber evidence="3 9">5.3.1.24</ecNumber>
    </recommendedName>
</protein>
<evidence type="ECO:0000313" key="11">
    <source>
        <dbReference type="EMBL" id="MBD1371612.1"/>
    </source>
</evidence>
<dbReference type="InterPro" id="IPR044643">
    <property type="entry name" value="TrpF_fam"/>
</dbReference>
<dbReference type="Proteomes" id="UP000661691">
    <property type="component" value="Unassembled WGS sequence"/>
</dbReference>
<accession>A0A926RTP6</accession>
<evidence type="ECO:0000256" key="8">
    <source>
        <dbReference type="ARBA" id="ARBA00023235"/>
    </source>
</evidence>
<keyword evidence="8 9" id="KW-0413">Isomerase</keyword>